<dbReference type="SUPFAM" id="SSF109709">
    <property type="entry name" value="KorB DNA-binding domain-like"/>
    <property type="match status" value="1"/>
</dbReference>
<dbReference type="Gene3D" id="1.10.10.2830">
    <property type="match status" value="1"/>
</dbReference>
<dbReference type="Gene3D" id="3.90.1530.30">
    <property type="match status" value="1"/>
</dbReference>
<comment type="caution">
    <text evidence="6">The sequence shown here is derived from an EMBL/GenBank/DDBJ whole genome shotgun (WGS) entry which is preliminary data.</text>
</comment>
<dbReference type="InterPro" id="IPR057240">
    <property type="entry name" value="ParB_dimer_C"/>
</dbReference>
<dbReference type="EMBL" id="BBSI01000041">
    <property type="protein sequence ID" value="GAM81796.1"/>
    <property type="molecule type" value="Genomic_DNA"/>
</dbReference>
<comment type="similarity">
    <text evidence="2">Belongs to the ParB family.</text>
</comment>
<dbReference type="InterPro" id="IPR050336">
    <property type="entry name" value="Chromosome_partition/occlusion"/>
</dbReference>
<dbReference type="SMART" id="SM00470">
    <property type="entry name" value="ParB"/>
    <property type="match status" value="1"/>
</dbReference>
<protein>
    <submittedName>
        <fullName evidence="6">Predicted transcriptional regulators</fullName>
    </submittedName>
</protein>
<dbReference type="InterPro" id="IPR036086">
    <property type="entry name" value="ParB/Sulfiredoxin_sf"/>
</dbReference>
<comment type="subcellular location">
    <subcellularLocation>
        <location evidence="1">Cytoplasm</location>
        <location evidence="1">Nucleoid</location>
    </subcellularLocation>
</comment>
<dbReference type="SUPFAM" id="SSF110849">
    <property type="entry name" value="ParB/Sulfiredoxin"/>
    <property type="match status" value="1"/>
</dbReference>
<dbReference type="InterPro" id="IPR004437">
    <property type="entry name" value="ParB/RepB/Spo0J"/>
</dbReference>
<keyword evidence="4" id="KW-0238">DNA-binding</keyword>
<dbReference type="FunFam" id="1.10.10.2830:FF:000001">
    <property type="entry name" value="Chromosome partitioning protein ParB"/>
    <property type="match status" value="1"/>
</dbReference>
<organism evidence="6 7">
    <name type="scientific">Lactococcus lactis subsp. lactis</name>
    <name type="common">Streptococcus lactis</name>
    <dbReference type="NCBI Taxonomy" id="1360"/>
    <lineage>
        <taxon>Bacteria</taxon>
        <taxon>Bacillati</taxon>
        <taxon>Bacillota</taxon>
        <taxon>Bacilli</taxon>
        <taxon>Lactobacillales</taxon>
        <taxon>Streptococcaceae</taxon>
        <taxon>Lactococcus</taxon>
    </lineage>
</organism>
<dbReference type="PANTHER" id="PTHR33375:SF1">
    <property type="entry name" value="CHROMOSOME-PARTITIONING PROTEIN PARB-RELATED"/>
    <property type="match status" value="1"/>
</dbReference>
<dbReference type="GO" id="GO:0045881">
    <property type="term" value="P:positive regulation of sporulation resulting in formation of a cellular spore"/>
    <property type="evidence" value="ECO:0007669"/>
    <property type="project" value="TreeGrafter"/>
</dbReference>
<proteinExistence type="inferred from homology"/>
<dbReference type="CDD" id="cd16393">
    <property type="entry name" value="SPO0J_N"/>
    <property type="match status" value="1"/>
</dbReference>
<dbReference type="Pfam" id="PF17762">
    <property type="entry name" value="HTH_ParB"/>
    <property type="match status" value="1"/>
</dbReference>
<evidence type="ECO:0000256" key="4">
    <source>
        <dbReference type="ARBA" id="ARBA00023125"/>
    </source>
</evidence>
<gene>
    <name evidence="6" type="ORF">JCM5805K_2920</name>
</gene>
<evidence type="ECO:0000259" key="5">
    <source>
        <dbReference type="SMART" id="SM00470"/>
    </source>
</evidence>
<dbReference type="GO" id="GO:0005694">
    <property type="term" value="C:chromosome"/>
    <property type="evidence" value="ECO:0007669"/>
    <property type="project" value="TreeGrafter"/>
</dbReference>
<accession>A0A0B8QSY1</accession>
<evidence type="ECO:0000313" key="7">
    <source>
        <dbReference type="Proteomes" id="UP000031847"/>
    </source>
</evidence>
<dbReference type="NCBIfam" id="TIGR00180">
    <property type="entry name" value="parB_part"/>
    <property type="match status" value="1"/>
</dbReference>
<dbReference type="Pfam" id="PF23552">
    <property type="entry name" value="ParB_C"/>
    <property type="match status" value="1"/>
</dbReference>
<dbReference type="PATRIC" id="fig|1360.94.peg.430"/>
<evidence type="ECO:0000313" key="6">
    <source>
        <dbReference type="EMBL" id="GAM81796.1"/>
    </source>
</evidence>
<dbReference type="GO" id="GO:0007059">
    <property type="term" value="P:chromosome segregation"/>
    <property type="evidence" value="ECO:0007669"/>
    <property type="project" value="UniProtKB-KW"/>
</dbReference>
<dbReference type="InterPro" id="IPR041468">
    <property type="entry name" value="HTH_ParB/Spo0J"/>
</dbReference>
<evidence type="ECO:0000256" key="1">
    <source>
        <dbReference type="ARBA" id="ARBA00004453"/>
    </source>
</evidence>
<name>A0A0B8QSY1_LACLL</name>
<dbReference type="InterPro" id="IPR003115">
    <property type="entry name" value="ParB_N"/>
</dbReference>
<dbReference type="PANTHER" id="PTHR33375">
    <property type="entry name" value="CHROMOSOME-PARTITIONING PROTEIN PARB-RELATED"/>
    <property type="match status" value="1"/>
</dbReference>
<dbReference type="GO" id="GO:0009295">
    <property type="term" value="C:nucleoid"/>
    <property type="evidence" value="ECO:0007669"/>
    <property type="project" value="UniProtKB-SubCell"/>
</dbReference>
<keyword evidence="3" id="KW-0159">Chromosome partition</keyword>
<evidence type="ECO:0000256" key="2">
    <source>
        <dbReference type="ARBA" id="ARBA00006295"/>
    </source>
</evidence>
<dbReference type="Proteomes" id="UP000031847">
    <property type="component" value="Unassembled WGS sequence"/>
</dbReference>
<sequence length="264" mass="30115">MKNMVEQITQLKLSTIVKNPYQPRLVFDEDKLKELANSIQENGVLQPIIVRKSKLVGYELLAGERRFQASKLAGLETIPAIIRSYSDEEMMTLSILENLQRENLNPLEESKSLAQLADKLGMTHDQIAKALGKSRSYVSNLIRLLGLPDTILKHVENRDISPAHARTLLAEKNPKKQLELVDKIIKEQLNVRALEAIIYGEEKVTDKSVSKLNINLFTDETEKELMKKLGNRVKIQANKKYQGNLSIHFDNLDELEHLIKLLKK</sequence>
<dbReference type="FunFam" id="3.90.1530.30:FF:000001">
    <property type="entry name" value="Chromosome partitioning protein ParB"/>
    <property type="match status" value="1"/>
</dbReference>
<reference evidence="6 7" key="1">
    <citation type="submission" date="2015-01" db="EMBL/GenBank/DDBJ databases">
        <title>Lactococcus lactis subsp.lactis JCM 5805 whole genome shotgun sequence.</title>
        <authorList>
            <person name="Fujii T."/>
            <person name="Tomita Y."/>
            <person name="Ikushima S."/>
            <person name="Fujiwara D."/>
        </authorList>
    </citation>
    <scope>NUCLEOTIDE SEQUENCE [LARGE SCALE GENOMIC DNA]</scope>
    <source>
        <strain evidence="6 7">JCM 5805</strain>
    </source>
</reference>
<dbReference type="AlphaFoldDB" id="A0A0B8QSY1"/>
<feature type="domain" description="ParB-like N-terminal" evidence="5">
    <location>
        <begin position="9"/>
        <end position="99"/>
    </location>
</feature>
<dbReference type="Pfam" id="PF02195">
    <property type="entry name" value="ParB_N"/>
    <property type="match status" value="1"/>
</dbReference>
<dbReference type="GO" id="GO:0003677">
    <property type="term" value="F:DNA binding"/>
    <property type="evidence" value="ECO:0007669"/>
    <property type="project" value="UniProtKB-KW"/>
</dbReference>
<evidence type="ECO:0000256" key="3">
    <source>
        <dbReference type="ARBA" id="ARBA00022829"/>
    </source>
</evidence>